<dbReference type="RefSeq" id="WP_385954162.1">
    <property type="nucleotide sequence ID" value="NZ_JBHSUB010000018.1"/>
</dbReference>
<evidence type="ECO:0000313" key="3">
    <source>
        <dbReference type="Proteomes" id="UP001596230"/>
    </source>
</evidence>
<dbReference type="Pfam" id="PF13271">
    <property type="entry name" value="DUF4062"/>
    <property type="match status" value="1"/>
</dbReference>
<dbReference type="EMBL" id="JBHSUB010000018">
    <property type="protein sequence ID" value="MFC6379530.1"/>
    <property type="molecule type" value="Genomic_DNA"/>
</dbReference>
<keyword evidence="3" id="KW-1185">Reference proteome</keyword>
<comment type="caution">
    <text evidence="2">The sequence shown here is derived from an EMBL/GenBank/DDBJ whole genome shotgun (WGS) entry which is preliminary data.</text>
</comment>
<dbReference type="InterPro" id="IPR025139">
    <property type="entry name" value="DUF4062"/>
</dbReference>
<sequence>MSSTFIDLQEERSNVIQSLMEMDCIPAGMVNRHG</sequence>
<protein>
    <submittedName>
        <fullName evidence="2">DUF4062 domain-containing protein</fullName>
    </submittedName>
</protein>
<dbReference type="Proteomes" id="UP001596230">
    <property type="component" value="Unassembled WGS sequence"/>
</dbReference>
<accession>A0ABW1W3D9</accession>
<reference evidence="3" key="1">
    <citation type="journal article" date="2019" name="Int. J. Syst. Evol. Microbiol.">
        <title>The Global Catalogue of Microorganisms (GCM) 10K type strain sequencing project: providing services to taxonomists for standard genome sequencing and annotation.</title>
        <authorList>
            <consortium name="The Broad Institute Genomics Platform"/>
            <consortium name="The Broad Institute Genome Sequencing Center for Infectious Disease"/>
            <person name="Wu L."/>
            <person name="Ma J."/>
        </authorList>
    </citation>
    <scope>NUCLEOTIDE SEQUENCE [LARGE SCALE GENOMIC DNA]</scope>
    <source>
        <strain evidence="3">CGMCC 1.18518</strain>
    </source>
</reference>
<name>A0ABW1W3D9_9GAMM</name>
<gene>
    <name evidence="2" type="ORF">ACFP9W_15875</name>
</gene>
<organism evidence="2 3">
    <name type="scientific">Tatumella terrea</name>
    <dbReference type="NCBI Taxonomy" id="419007"/>
    <lineage>
        <taxon>Bacteria</taxon>
        <taxon>Pseudomonadati</taxon>
        <taxon>Pseudomonadota</taxon>
        <taxon>Gammaproteobacteria</taxon>
        <taxon>Enterobacterales</taxon>
        <taxon>Erwiniaceae</taxon>
        <taxon>Tatumella</taxon>
    </lineage>
</organism>
<proteinExistence type="predicted"/>
<feature type="domain" description="DUF4062" evidence="1">
    <location>
        <begin position="2"/>
        <end position="30"/>
    </location>
</feature>
<evidence type="ECO:0000259" key="1">
    <source>
        <dbReference type="Pfam" id="PF13271"/>
    </source>
</evidence>
<evidence type="ECO:0000313" key="2">
    <source>
        <dbReference type="EMBL" id="MFC6379530.1"/>
    </source>
</evidence>